<dbReference type="EC" id="1.2.4.2" evidence="6"/>
<dbReference type="Pfam" id="PF00676">
    <property type="entry name" value="E1_dh"/>
    <property type="match status" value="1"/>
</dbReference>
<comment type="subunit">
    <text evidence="6">Homodimer. Part of the 2-oxoglutarate dehydrogenase (OGDH) complex composed of E1 (2-oxoglutarate dehydrogenase), E2 (dihydrolipoamide succinyltransferase) and E3 (dihydrolipoamide dehydrogenase); the complex contains multiple copies of the three enzymatic components (E1, E2 and E3).</text>
</comment>
<evidence type="ECO:0000313" key="8">
    <source>
        <dbReference type="EMBL" id="SES21796.1"/>
    </source>
</evidence>
<evidence type="ECO:0000256" key="4">
    <source>
        <dbReference type="ARBA" id="ARBA00023152"/>
    </source>
</evidence>
<keyword evidence="3 6" id="KW-0786">Thiamine pyrophosphate</keyword>
<dbReference type="InterPro" id="IPR032106">
    <property type="entry name" value="2-oxogl_dehyd_N"/>
</dbReference>
<dbReference type="FunFam" id="3.40.50.970:FF:000036">
    <property type="entry name" value="2-oxoglutarate dehydrogenase E1 component"/>
    <property type="match status" value="1"/>
</dbReference>
<proteinExistence type="inferred from homology"/>
<dbReference type="GO" id="GO:0005829">
    <property type="term" value="C:cytosol"/>
    <property type="evidence" value="ECO:0007669"/>
    <property type="project" value="TreeGrafter"/>
</dbReference>
<dbReference type="Gene3D" id="3.40.50.970">
    <property type="match status" value="1"/>
</dbReference>
<dbReference type="InterPro" id="IPR005475">
    <property type="entry name" value="Transketolase-like_Pyr-bd"/>
</dbReference>
<keyword evidence="9" id="KW-1185">Reference proteome</keyword>
<comment type="cofactor">
    <cofactor evidence="1 6">
        <name>thiamine diphosphate</name>
        <dbReference type="ChEBI" id="CHEBI:58937"/>
    </cofactor>
</comment>
<dbReference type="GO" id="GO:0006099">
    <property type="term" value="P:tricarboxylic acid cycle"/>
    <property type="evidence" value="ECO:0007669"/>
    <property type="project" value="TreeGrafter"/>
</dbReference>
<dbReference type="SMART" id="SM00861">
    <property type="entry name" value="Transket_pyr"/>
    <property type="match status" value="1"/>
</dbReference>
<protein>
    <recommendedName>
        <fullName evidence="6">2-oxoglutarate dehydrogenase E1 component</fullName>
        <ecNumber evidence="6">1.2.4.2</ecNumber>
    </recommendedName>
    <alternativeName>
        <fullName evidence="6">Alpha-ketoglutarate dehydrogenase</fullName>
    </alternativeName>
</protein>
<dbReference type="SUPFAM" id="SSF52518">
    <property type="entry name" value="Thiamin diphosphate-binding fold (THDP-binding)"/>
    <property type="match status" value="2"/>
</dbReference>
<comment type="catalytic activity">
    <reaction evidence="5 6">
        <text>N(6)-[(R)-lipoyl]-L-lysyl-[protein] + 2-oxoglutarate + H(+) = N(6)-[(R)-S(8)-succinyldihydrolipoyl]-L-lysyl-[protein] + CO2</text>
        <dbReference type="Rhea" id="RHEA:12188"/>
        <dbReference type="Rhea" id="RHEA-COMP:10474"/>
        <dbReference type="Rhea" id="RHEA-COMP:20092"/>
        <dbReference type="ChEBI" id="CHEBI:15378"/>
        <dbReference type="ChEBI" id="CHEBI:16526"/>
        <dbReference type="ChEBI" id="CHEBI:16810"/>
        <dbReference type="ChEBI" id="CHEBI:83099"/>
        <dbReference type="ChEBI" id="CHEBI:83120"/>
        <dbReference type="EC" id="1.2.4.2"/>
    </reaction>
</comment>
<dbReference type="NCBIfam" id="NF008907">
    <property type="entry name" value="PRK12270.1"/>
    <property type="match status" value="1"/>
</dbReference>
<dbReference type="PANTHER" id="PTHR23152:SF4">
    <property type="entry name" value="2-OXOADIPATE DEHYDROGENASE COMPLEX COMPONENT E1"/>
    <property type="match status" value="1"/>
</dbReference>
<dbReference type="InterPro" id="IPR011603">
    <property type="entry name" value="2oxoglutarate_DH_E1"/>
</dbReference>
<dbReference type="InterPro" id="IPR001017">
    <property type="entry name" value="DH_E1"/>
</dbReference>
<organism evidence="8 9">
    <name type="scientific">Gracilibacillus ureilyticus</name>
    <dbReference type="NCBI Taxonomy" id="531814"/>
    <lineage>
        <taxon>Bacteria</taxon>
        <taxon>Bacillati</taxon>
        <taxon>Bacillota</taxon>
        <taxon>Bacilli</taxon>
        <taxon>Bacillales</taxon>
        <taxon>Bacillaceae</taxon>
        <taxon>Gracilibacillus</taxon>
    </lineage>
</organism>
<dbReference type="Gene3D" id="3.40.50.11610">
    <property type="entry name" value="Multifunctional 2-oxoglutarate metabolism enzyme, C-terminal domain"/>
    <property type="match status" value="1"/>
</dbReference>
<keyword evidence="4 6" id="KW-0324">Glycolysis</keyword>
<dbReference type="InterPro" id="IPR031717">
    <property type="entry name" value="ODO-1/KGD_C"/>
</dbReference>
<dbReference type="NCBIfam" id="TIGR00239">
    <property type="entry name" value="2oxo_dh_E1"/>
    <property type="match status" value="1"/>
</dbReference>
<name>A0A1H9VJ30_9BACI</name>
<evidence type="ECO:0000256" key="1">
    <source>
        <dbReference type="ARBA" id="ARBA00001964"/>
    </source>
</evidence>
<dbReference type="OrthoDB" id="9759785at2"/>
<dbReference type="Proteomes" id="UP000199687">
    <property type="component" value="Unassembled WGS sequence"/>
</dbReference>
<dbReference type="Gene3D" id="3.40.50.12470">
    <property type="match status" value="1"/>
</dbReference>
<dbReference type="InterPro" id="IPR042179">
    <property type="entry name" value="KGD_C_sf"/>
</dbReference>
<dbReference type="STRING" id="531814.SAMN04487944_12429"/>
<dbReference type="RefSeq" id="WP_089743849.1">
    <property type="nucleotide sequence ID" value="NZ_FOGL01000024.1"/>
</dbReference>
<evidence type="ECO:0000313" key="9">
    <source>
        <dbReference type="Proteomes" id="UP000199687"/>
    </source>
</evidence>
<dbReference type="Pfam" id="PF02779">
    <property type="entry name" value="Transket_pyr"/>
    <property type="match status" value="1"/>
</dbReference>
<dbReference type="HAMAP" id="MF_01169">
    <property type="entry name" value="SucA_OdhA"/>
    <property type="match status" value="1"/>
</dbReference>
<evidence type="ECO:0000256" key="5">
    <source>
        <dbReference type="ARBA" id="ARBA00051911"/>
    </source>
</evidence>
<reference evidence="8 9" key="1">
    <citation type="submission" date="2016-10" db="EMBL/GenBank/DDBJ databases">
        <authorList>
            <person name="de Groot N.N."/>
        </authorList>
    </citation>
    <scope>NUCLEOTIDE SEQUENCE [LARGE SCALE GENOMIC DNA]</scope>
    <source>
        <strain evidence="8 9">CGMCC 1.7727</strain>
    </source>
</reference>
<dbReference type="PANTHER" id="PTHR23152">
    <property type="entry name" value="2-OXOGLUTARATE DEHYDROGENASE"/>
    <property type="match status" value="1"/>
</dbReference>
<comment type="similarity">
    <text evidence="6">Belongs to the alpha-ketoglutarate dehydrogenase family.</text>
</comment>
<comment type="function">
    <text evidence="6">E1 component of the 2-oxoglutarate dehydrogenase (OGDH) complex which catalyzes the decarboxylation of 2-oxoglutarate, the first step in the conversion of 2-oxoglutarate to succinyl-CoA and CO(2).</text>
</comment>
<dbReference type="GO" id="GO:0045252">
    <property type="term" value="C:oxoglutarate dehydrogenase complex"/>
    <property type="evidence" value="ECO:0007669"/>
    <property type="project" value="TreeGrafter"/>
</dbReference>
<evidence type="ECO:0000256" key="2">
    <source>
        <dbReference type="ARBA" id="ARBA00023002"/>
    </source>
</evidence>
<feature type="domain" description="Transketolase-like pyrimidine-binding" evidence="7">
    <location>
        <begin position="597"/>
        <end position="793"/>
    </location>
</feature>
<evidence type="ECO:0000256" key="3">
    <source>
        <dbReference type="ARBA" id="ARBA00023052"/>
    </source>
</evidence>
<dbReference type="NCBIfam" id="NF006914">
    <property type="entry name" value="PRK09404.1"/>
    <property type="match status" value="1"/>
</dbReference>
<dbReference type="EMBL" id="FOGL01000024">
    <property type="protein sequence ID" value="SES21796.1"/>
    <property type="molecule type" value="Genomic_DNA"/>
</dbReference>
<dbReference type="AlphaFoldDB" id="A0A1H9VJ30"/>
<evidence type="ECO:0000256" key="6">
    <source>
        <dbReference type="HAMAP-Rule" id="MF_01169"/>
    </source>
</evidence>
<dbReference type="PIRSF" id="PIRSF000157">
    <property type="entry name" value="Oxoglu_dh_E1"/>
    <property type="match status" value="1"/>
</dbReference>
<dbReference type="InterPro" id="IPR029061">
    <property type="entry name" value="THDP-binding"/>
</dbReference>
<accession>A0A1H9VJ30</accession>
<dbReference type="CDD" id="cd02016">
    <property type="entry name" value="TPP_E1_OGDC_like"/>
    <property type="match status" value="1"/>
</dbReference>
<dbReference type="Pfam" id="PF16870">
    <property type="entry name" value="OxoGdeHyase_C"/>
    <property type="match status" value="1"/>
</dbReference>
<sequence length="955" mass="107720">MTQQGSSETFWKKFYGPNMGYLEEQYELYLEDRDSVDPTLQEMFDQYGAPQQSGNDAKEVANGSGLSSQIIAKHLTSAIKLVEAIRRYGHLKATIYPVTAGKYSDTTLVDPEHYGLNKEILEAIPADWVWDGSVQGVDTAQGVVDYLMSQYAGTISFEYDHVNNDEERYWFQKNIESGDYRFNFSDEEKKQLLSQIVDVEGFENFLAKTFVAQKRFSIEGLEMMVPILDRMVQKSFYDETEEILMGMAHRGRLSVLTHILGKPYDKLFSEFHPSADKELIPTSPGSRAITYGWTGDVKYHFGAKRQLGEEKPSPTKITLAHNPSHLEFVNPVVEGFTRAAQDFRFQKGKPEQNTKKAFSILIHGDAAFIGEGVVAETFNLSALPGYKTGGTMHIIANNLVGFTTGQEQGRSTRYASDLAKGFEVPIIHVNADDPEACISAALLAYDYRSKFEKDVLIDLVGYRRYGHNEMDEPRATQPKLYKAIDSHPTCANIYAKRLQEQGVIGENTLEEMNEAVFNKLQEIYDQMTESVNENPEAMPVPQALQQGLGDIETAVPKDLLLALNKGMLERPEGFSAFKKLEKILQKRHNTFEKEMKADWAVGEALAYASILQDGIPIRLSGQDSERGTFAHRHLVLHDVDTNETYCPLHGLNEAKATFDVHNSPLSETAVLGFEYGYSVKAPKTLVIWEAQFGDFANAGQVIFDQFISSARAKWDERSNMVILLPHGYEGQGPEHSSARVERFLTMAAENNWIVANVTSSAQFFHLMRRQAALVDSEAARPLIVLTPKSLLRSPRVVSTIDEFTSGKFKPLMQQPGLEWSSEKAKRLVIGTGKVMVDIEEKMSENTEAYEDIHVLRLEQIYPFPQEDVLNVIEACPNLKEVVWVQEEPRNMGCWNFVKELLFRMLEDKSIELHYVGRCERSSPSVGDPHIHKTEQRRLVKRALELSEGGESNEGN</sequence>
<dbReference type="InterPro" id="IPR023784">
    <property type="entry name" value="2oxoglutarate_DH_E1_bac"/>
</dbReference>
<dbReference type="Pfam" id="PF16078">
    <property type="entry name" value="2-oxogl_dehyd_N"/>
    <property type="match status" value="1"/>
</dbReference>
<keyword evidence="2 6" id="KW-0560">Oxidoreductase</keyword>
<gene>
    <name evidence="6" type="primary">odhA</name>
    <name evidence="8" type="ORF">SAMN04487944_12429</name>
</gene>
<dbReference type="GO" id="GO:0030976">
    <property type="term" value="F:thiamine pyrophosphate binding"/>
    <property type="evidence" value="ECO:0007669"/>
    <property type="project" value="UniProtKB-UniRule"/>
</dbReference>
<dbReference type="GO" id="GO:0004591">
    <property type="term" value="F:oxoglutarate dehydrogenase (succinyl-transferring) activity"/>
    <property type="evidence" value="ECO:0007669"/>
    <property type="project" value="UniProtKB-UniRule"/>
</dbReference>
<evidence type="ECO:0000259" key="7">
    <source>
        <dbReference type="SMART" id="SM00861"/>
    </source>
</evidence>
<dbReference type="GO" id="GO:0006096">
    <property type="term" value="P:glycolytic process"/>
    <property type="evidence" value="ECO:0007669"/>
    <property type="project" value="UniProtKB-UniRule"/>
</dbReference>